<feature type="active site" description="Charge relay system" evidence="5">
    <location>
        <position position="355"/>
    </location>
</feature>
<dbReference type="InterPro" id="IPR023828">
    <property type="entry name" value="Peptidase_S8_Ser-AS"/>
</dbReference>
<dbReference type="Pfam" id="PF00082">
    <property type="entry name" value="Peptidase_S8"/>
    <property type="match status" value="1"/>
</dbReference>
<dbReference type="PANTHER" id="PTHR43806">
    <property type="entry name" value="PEPTIDASE S8"/>
    <property type="match status" value="1"/>
</dbReference>
<organism evidence="8 9">
    <name type="scientific">Fulvivirga imtechensis AK7</name>
    <dbReference type="NCBI Taxonomy" id="1237149"/>
    <lineage>
        <taxon>Bacteria</taxon>
        <taxon>Pseudomonadati</taxon>
        <taxon>Bacteroidota</taxon>
        <taxon>Cytophagia</taxon>
        <taxon>Cytophagales</taxon>
        <taxon>Fulvivirgaceae</taxon>
        <taxon>Fulvivirga</taxon>
    </lineage>
</organism>
<dbReference type="GO" id="GO:0006508">
    <property type="term" value="P:proteolysis"/>
    <property type="evidence" value="ECO:0007669"/>
    <property type="project" value="UniProtKB-KW"/>
</dbReference>
<evidence type="ECO:0000256" key="2">
    <source>
        <dbReference type="ARBA" id="ARBA00022670"/>
    </source>
</evidence>
<dbReference type="eggNOG" id="COG1404">
    <property type="taxonomic scope" value="Bacteria"/>
</dbReference>
<dbReference type="InterPro" id="IPR036852">
    <property type="entry name" value="Peptidase_S8/S53_dom_sf"/>
</dbReference>
<accession>L8JMJ4</accession>
<reference evidence="8 9" key="1">
    <citation type="submission" date="2012-12" db="EMBL/GenBank/DDBJ databases">
        <title>Genome assembly of Fulvivirga imtechensis AK7.</title>
        <authorList>
            <person name="Nupur N."/>
            <person name="Khatri I."/>
            <person name="Kumar R."/>
            <person name="Subramanian S."/>
            <person name="Pinnaka A."/>
        </authorList>
    </citation>
    <scope>NUCLEOTIDE SEQUENCE [LARGE SCALE GENOMIC DNA]</scope>
    <source>
        <strain evidence="8 9">AK7</strain>
    </source>
</reference>
<dbReference type="PROSITE" id="PS51892">
    <property type="entry name" value="SUBTILASE"/>
    <property type="match status" value="1"/>
</dbReference>
<dbReference type="InterPro" id="IPR000209">
    <property type="entry name" value="Peptidase_S8/S53_dom"/>
</dbReference>
<evidence type="ECO:0000256" key="3">
    <source>
        <dbReference type="ARBA" id="ARBA00022801"/>
    </source>
</evidence>
<dbReference type="AlphaFoldDB" id="L8JMJ4"/>
<dbReference type="InterPro" id="IPR015500">
    <property type="entry name" value="Peptidase_S8_subtilisin-rel"/>
</dbReference>
<dbReference type="PANTHER" id="PTHR43806:SF67">
    <property type="entry name" value="EGF-LIKE DOMAIN-CONTAINING PROTEIN"/>
    <property type="match status" value="1"/>
</dbReference>
<evidence type="ECO:0000256" key="1">
    <source>
        <dbReference type="ARBA" id="ARBA00011073"/>
    </source>
</evidence>
<dbReference type="PATRIC" id="fig|1237149.3.peg.4448"/>
<feature type="signal peptide" evidence="6">
    <location>
        <begin position="1"/>
        <end position="20"/>
    </location>
</feature>
<dbReference type="Gene3D" id="3.40.50.200">
    <property type="entry name" value="Peptidase S8/S53 domain"/>
    <property type="match status" value="1"/>
</dbReference>
<feature type="active site" description="Charge relay system" evidence="5">
    <location>
        <position position="186"/>
    </location>
</feature>
<name>L8JMJ4_9BACT</name>
<protein>
    <submittedName>
        <fullName evidence="8">Putative exported serine protease, subtilase family</fullName>
    </submittedName>
</protein>
<evidence type="ECO:0000256" key="4">
    <source>
        <dbReference type="ARBA" id="ARBA00022825"/>
    </source>
</evidence>
<sequence length="489" mass="54325">MKKFLLNIALILLFCTTSVAQQKYWIYFNDKTKTDYTAEGDYYDRAINQVFLDSLQQLNLHVIQKSKWLNAVTALLTEEQQLALNHLGFVKKISPVRREIRVLSVYKKTYDTNLALKQINADTLINLGLSGKGIKIGLIDGGFLRADEDDRLKPIIDSGRLLAYRNFIEKDIQDPFTGTKKHDDDHGTAVWALTGGYDRSSNKYHGLASQSDYYLARTDQGDKEYRGEEDHWIAALEWMHDQGVKLVNSSLGYSNGYDDPLENYTPQDVDGQTSAITQAATIAALKKDMILVISAGNDGINDFEIISIPADAEGILSVGATGFSTWRKQHYSSTGPEGLPYIKPEISCYSSYGTSFSAPIITGLIAGILQAAPDLSGREVVDLIKQSGHLYRYPNNYVGYGVPDARRVLGLLGGHKSHVPTEQVLAISHKVTLPLTGNNIVAFHKKDQHHVIAQQTIKTGKNNIEVTRPANAVYTTVASPEKVYEIIWP</sequence>
<dbReference type="OrthoDB" id="9792152at2"/>
<comment type="similarity">
    <text evidence="1 5">Belongs to the peptidase S8 family.</text>
</comment>
<proteinExistence type="inferred from homology"/>
<keyword evidence="9" id="KW-1185">Reference proteome</keyword>
<evidence type="ECO:0000256" key="6">
    <source>
        <dbReference type="SAM" id="SignalP"/>
    </source>
</evidence>
<keyword evidence="6" id="KW-0732">Signal</keyword>
<dbReference type="PROSITE" id="PS00138">
    <property type="entry name" value="SUBTILASE_SER"/>
    <property type="match status" value="1"/>
</dbReference>
<dbReference type="RefSeq" id="WP_009582139.1">
    <property type="nucleotide sequence ID" value="NZ_AMZN01000072.1"/>
</dbReference>
<dbReference type="SUPFAM" id="SSF52743">
    <property type="entry name" value="Subtilisin-like"/>
    <property type="match status" value="1"/>
</dbReference>
<evidence type="ECO:0000313" key="9">
    <source>
        <dbReference type="Proteomes" id="UP000011135"/>
    </source>
</evidence>
<evidence type="ECO:0000313" key="8">
    <source>
        <dbReference type="EMBL" id="ELR69448.1"/>
    </source>
</evidence>
<dbReference type="STRING" id="1237149.C900_04980"/>
<gene>
    <name evidence="8" type="ORF">C900_04980</name>
</gene>
<feature type="domain" description="Peptidase S8/S53" evidence="7">
    <location>
        <begin position="131"/>
        <end position="401"/>
    </location>
</feature>
<evidence type="ECO:0000259" key="7">
    <source>
        <dbReference type="Pfam" id="PF00082"/>
    </source>
</evidence>
<feature type="chain" id="PRO_5003993890" evidence="6">
    <location>
        <begin position="21"/>
        <end position="489"/>
    </location>
</feature>
<keyword evidence="3 5" id="KW-0378">Hydrolase</keyword>
<dbReference type="EMBL" id="AMZN01000072">
    <property type="protein sequence ID" value="ELR69448.1"/>
    <property type="molecule type" value="Genomic_DNA"/>
</dbReference>
<evidence type="ECO:0000256" key="5">
    <source>
        <dbReference type="PROSITE-ProRule" id="PRU01240"/>
    </source>
</evidence>
<feature type="active site" description="Charge relay system" evidence="5">
    <location>
        <position position="140"/>
    </location>
</feature>
<dbReference type="Proteomes" id="UP000011135">
    <property type="component" value="Unassembled WGS sequence"/>
</dbReference>
<comment type="caution">
    <text evidence="8">The sequence shown here is derived from an EMBL/GenBank/DDBJ whole genome shotgun (WGS) entry which is preliminary data.</text>
</comment>
<dbReference type="PRINTS" id="PR00723">
    <property type="entry name" value="SUBTILISIN"/>
</dbReference>
<dbReference type="GO" id="GO:0004252">
    <property type="term" value="F:serine-type endopeptidase activity"/>
    <property type="evidence" value="ECO:0007669"/>
    <property type="project" value="UniProtKB-UniRule"/>
</dbReference>
<dbReference type="InterPro" id="IPR050131">
    <property type="entry name" value="Peptidase_S8_subtilisin-like"/>
</dbReference>
<keyword evidence="2 5" id="KW-0645">Protease</keyword>
<keyword evidence="4 5" id="KW-0720">Serine protease</keyword>